<dbReference type="Proteomes" id="UP000694563">
    <property type="component" value="Chromosome 7"/>
</dbReference>
<feature type="compositionally biased region" description="Basic and acidic residues" evidence="9">
    <location>
        <begin position="502"/>
        <end position="528"/>
    </location>
</feature>
<feature type="region of interest" description="Disordered" evidence="9">
    <location>
        <begin position="1071"/>
        <end position="1304"/>
    </location>
</feature>
<keyword evidence="8" id="KW-0175">Coiled coil</keyword>
<feature type="compositionally biased region" description="Low complexity" evidence="9">
    <location>
        <begin position="1616"/>
        <end position="1633"/>
    </location>
</feature>
<evidence type="ECO:0000256" key="4">
    <source>
        <dbReference type="ARBA" id="ARBA00022701"/>
    </source>
</evidence>
<keyword evidence="12" id="KW-1185">Reference proteome</keyword>
<feature type="compositionally biased region" description="Acidic residues" evidence="9">
    <location>
        <begin position="1348"/>
        <end position="1367"/>
    </location>
</feature>
<feature type="compositionally biased region" description="Basic and acidic residues" evidence="9">
    <location>
        <begin position="1083"/>
        <end position="1114"/>
    </location>
</feature>
<feature type="region of interest" description="Disordered" evidence="9">
    <location>
        <begin position="502"/>
        <end position="650"/>
    </location>
</feature>
<keyword evidence="4 7" id="KW-0493">Microtubule</keyword>
<feature type="compositionally biased region" description="Basic and acidic residues" evidence="9">
    <location>
        <begin position="330"/>
        <end position="342"/>
    </location>
</feature>
<feature type="compositionally biased region" description="Basic and acidic residues" evidence="9">
    <location>
        <begin position="1493"/>
        <end position="1503"/>
    </location>
</feature>
<dbReference type="PANTHER" id="PTHR11501:SF15">
    <property type="entry name" value="MICROTUBULE-ASSOCIATED PROTEIN 2"/>
    <property type="match status" value="1"/>
</dbReference>
<feature type="compositionally biased region" description="Basic and acidic residues" evidence="9">
    <location>
        <begin position="1549"/>
        <end position="1566"/>
    </location>
</feature>
<feature type="compositionally biased region" description="Polar residues" evidence="9">
    <location>
        <begin position="541"/>
        <end position="554"/>
    </location>
</feature>
<feature type="compositionally biased region" description="Basic and acidic residues" evidence="9">
    <location>
        <begin position="252"/>
        <end position="270"/>
    </location>
</feature>
<evidence type="ECO:0000313" key="12">
    <source>
        <dbReference type="Proteomes" id="UP000694563"/>
    </source>
</evidence>
<feature type="compositionally biased region" description="Basic and acidic residues" evidence="9">
    <location>
        <begin position="1123"/>
        <end position="1162"/>
    </location>
</feature>
<dbReference type="InterPro" id="IPR027324">
    <property type="entry name" value="MAP2/MAP4/Tau"/>
</dbReference>
<feature type="compositionally biased region" description="Basic and acidic residues" evidence="9">
    <location>
        <begin position="1434"/>
        <end position="1452"/>
    </location>
</feature>
<keyword evidence="6 7" id="KW-0206">Cytoskeleton</keyword>
<feature type="compositionally biased region" description="Low complexity" evidence="9">
    <location>
        <begin position="1591"/>
        <end position="1603"/>
    </location>
</feature>
<feature type="coiled-coil region" evidence="8">
    <location>
        <begin position="961"/>
        <end position="988"/>
    </location>
</feature>
<feature type="region of interest" description="Disordered" evidence="9">
    <location>
        <begin position="1"/>
        <end position="85"/>
    </location>
</feature>
<comment type="subcellular location">
    <subcellularLocation>
        <location evidence="1 7">Cytoplasm</location>
        <location evidence="1 7">Cytoskeleton</location>
    </subcellularLocation>
</comment>
<keyword evidence="5" id="KW-0677">Repeat</keyword>
<dbReference type="GO" id="GO:0000226">
    <property type="term" value="P:microtubule cytoskeleton organization"/>
    <property type="evidence" value="ECO:0007669"/>
    <property type="project" value="TreeGrafter"/>
</dbReference>
<feature type="compositionally biased region" description="Polar residues" evidence="9">
    <location>
        <begin position="66"/>
        <end position="84"/>
    </location>
</feature>
<feature type="region of interest" description="Disordered" evidence="9">
    <location>
        <begin position="1331"/>
        <end position="1390"/>
    </location>
</feature>
<feature type="compositionally biased region" description="Polar residues" evidence="9">
    <location>
        <begin position="15"/>
        <end position="26"/>
    </location>
</feature>
<evidence type="ECO:0000256" key="6">
    <source>
        <dbReference type="ARBA" id="ARBA00023212"/>
    </source>
</evidence>
<dbReference type="PANTHER" id="PTHR11501">
    <property type="entry name" value="MICROTUBULE-ASSOCIATED PROTEIN"/>
    <property type="match status" value="1"/>
</dbReference>
<accession>A0A8C3Y433</accession>
<dbReference type="PROSITE" id="PS00229">
    <property type="entry name" value="TAU_MAP_1"/>
    <property type="match status" value="1"/>
</dbReference>
<evidence type="ECO:0000313" key="11">
    <source>
        <dbReference type="Ensembl" id="ENSCUSP00005015809.1"/>
    </source>
</evidence>
<evidence type="ECO:0000259" key="10">
    <source>
        <dbReference type="Pfam" id="PF08377"/>
    </source>
</evidence>
<evidence type="ECO:0000256" key="2">
    <source>
        <dbReference type="ARBA" id="ARBA00022490"/>
    </source>
</evidence>
<evidence type="ECO:0000256" key="1">
    <source>
        <dbReference type="ARBA" id="ARBA00004245"/>
    </source>
</evidence>
<feature type="compositionally biased region" description="Polar residues" evidence="9">
    <location>
        <begin position="1840"/>
        <end position="1862"/>
    </location>
</feature>
<evidence type="ECO:0000256" key="9">
    <source>
        <dbReference type="SAM" id="MobiDB-lite"/>
    </source>
</evidence>
<feature type="region of interest" description="Disordered" evidence="9">
    <location>
        <begin position="1838"/>
        <end position="1862"/>
    </location>
</feature>
<feature type="compositionally biased region" description="Basic and acidic residues" evidence="9">
    <location>
        <begin position="1270"/>
        <end position="1281"/>
    </location>
</feature>
<feature type="compositionally biased region" description="Basic and acidic residues" evidence="9">
    <location>
        <begin position="1"/>
        <end position="11"/>
    </location>
</feature>
<reference evidence="11" key="3">
    <citation type="submission" date="2025-09" db="UniProtKB">
        <authorList>
            <consortium name="Ensembl"/>
        </authorList>
    </citation>
    <scope>IDENTIFICATION</scope>
</reference>
<dbReference type="Pfam" id="PF00418">
    <property type="entry name" value="Tubulin-binding"/>
    <property type="match status" value="4"/>
</dbReference>
<dbReference type="InterPro" id="IPR013588">
    <property type="entry name" value="MAP2_projctn"/>
</dbReference>
<dbReference type="Pfam" id="PF08377">
    <property type="entry name" value="MAP2_projctn"/>
    <property type="match status" value="1"/>
</dbReference>
<feature type="region of interest" description="Disordered" evidence="9">
    <location>
        <begin position="1429"/>
        <end position="1516"/>
    </location>
</feature>
<feature type="compositionally biased region" description="Polar residues" evidence="9">
    <location>
        <begin position="1640"/>
        <end position="1658"/>
    </location>
</feature>
<dbReference type="GO" id="GO:0005874">
    <property type="term" value="C:microtubule"/>
    <property type="evidence" value="ECO:0007669"/>
    <property type="project" value="UniProtKB-KW"/>
</dbReference>
<feature type="compositionally biased region" description="Basic and acidic residues" evidence="9">
    <location>
        <begin position="594"/>
        <end position="604"/>
    </location>
</feature>
<feature type="region of interest" description="Disordered" evidence="9">
    <location>
        <begin position="446"/>
        <end position="477"/>
    </location>
</feature>
<evidence type="ECO:0000256" key="5">
    <source>
        <dbReference type="ARBA" id="ARBA00022737"/>
    </source>
</evidence>
<protein>
    <recommendedName>
        <fullName evidence="7">Microtubule-associated protein</fullName>
    </recommendedName>
</protein>
<feature type="compositionally biased region" description="Basic and acidic residues" evidence="9">
    <location>
        <begin position="1581"/>
        <end position="1590"/>
    </location>
</feature>
<feature type="compositionally biased region" description="Basic and acidic residues" evidence="9">
    <location>
        <begin position="1171"/>
        <end position="1182"/>
    </location>
</feature>
<feature type="compositionally biased region" description="Acidic residues" evidence="9">
    <location>
        <begin position="633"/>
        <end position="643"/>
    </location>
</feature>
<feature type="compositionally biased region" description="Basic and acidic residues" evidence="9">
    <location>
        <begin position="282"/>
        <end position="297"/>
    </location>
</feature>
<organism evidence="11 12">
    <name type="scientific">Catharus ustulatus</name>
    <name type="common">Russet-backed thrush</name>
    <name type="synonym">Hylocichla ustulatus</name>
    <dbReference type="NCBI Taxonomy" id="91951"/>
    <lineage>
        <taxon>Eukaryota</taxon>
        <taxon>Metazoa</taxon>
        <taxon>Chordata</taxon>
        <taxon>Craniata</taxon>
        <taxon>Vertebrata</taxon>
        <taxon>Euteleostomi</taxon>
        <taxon>Archelosauria</taxon>
        <taxon>Archosauria</taxon>
        <taxon>Dinosauria</taxon>
        <taxon>Saurischia</taxon>
        <taxon>Theropoda</taxon>
        <taxon>Coelurosauria</taxon>
        <taxon>Aves</taxon>
        <taxon>Neognathae</taxon>
        <taxon>Neoaves</taxon>
        <taxon>Telluraves</taxon>
        <taxon>Australaves</taxon>
        <taxon>Passeriformes</taxon>
        <taxon>Turdidae</taxon>
        <taxon>Catharus</taxon>
    </lineage>
</organism>
<feature type="region of interest" description="Disordered" evidence="9">
    <location>
        <begin position="1531"/>
        <end position="1665"/>
    </location>
</feature>
<feature type="compositionally biased region" description="Low complexity" evidence="9">
    <location>
        <begin position="1568"/>
        <end position="1579"/>
    </location>
</feature>
<feature type="compositionally biased region" description="Basic residues" evidence="9">
    <location>
        <begin position="1453"/>
        <end position="1462"/>
    </location>
</feature>
<feature type="compositionally biased region" description="Basic and acidic residues" evidence="9">
    <location>
        <begin position="555"/>
        <end position="568"/>
    </location>
</feature>
<evidence type="ECO:0000256" key="7">
    <source>
        <dbReference type="RuleBase" id="RU000686"/>
    </source>
</evidence>
<dbReference type="PROSITE" id="PS51491">
    <property type="entry name" value="TAU_MAP_2"/>
    <property type="match status" value="4"/>
</dbReference>
<feature type="compositionally biased region" description="Low complexity" evidence="9">
    <location>
        <begin position="316"/>
        <end position="329"/>
    </location>
</feature>
<evidence type="ECO:0000256" key="3">
    <source>
        <dbReference type="ARBA" id="ARBA00022553"/>
    </source>
</evidence>
<feature type="region of interest" description="Disordered" evidence="9">
    <location>
        <begin position="249"/>
        <end position="349"/>
    </location>
</feature>
<keyword evidence="2 7" id="KW-0963">Cytoplasm</keyword>
<dbReference type="InterPro" id="IPR001084">
    <property type="entry name" value="MAP_tubulin-bd_rpt"/>
</dbReference>
<reference evidence="11" key="1">
    <citation type="submission" date="2020-10" db="EMBL/GenBank/DDBJ databases">
        <title>Catharus ustulatus (Swainson's thrush) genome, bCatUst1, primary haplotype v2.</title>
        <authorList>
            <person name="Delmore K."/>
            <person name="Vafadar M."/>
            <person name="Formenti G."/>
            <person name="Chow W."/>
            <person name="Pelan S."/>
            <person name="Howe K."/>
            <person name="Rhie A."/>
            <person name="Mountcastle J."/>
            <person name="Haase B."/>
            <person name="Fedrigo O."/>
            <person name="Jarvis E.D."/>
        </authorList>
    </citation>
    <scope>NUCLEOTIDE SEQUENCE [LARGE SCALE GENOMIC DNA]</scope>
</reference>
<reference evidence="11" key="2">
    <citation type="submission" date="2025-08" db="UniProtKB">
        <authorList>
            <consortium name="Ensembl"/>
        </authorList>
    </citation>
    <scope>IDENTIFICATION</scope>
</reference>
<dbReference type="Ensembl" id="ENSCUST00005016412.1">
    <property type="protein sequence ID" value="ENSCUSP00005015809.1"/>
    <property type="gene ID" value="ENSCUSG00005009864.1"/>
</dbReference>
<gene>
    <name evidence="11" type="primary">MAP2</name>
</gene>
<name>A0A8C3Y433_CATUS</name>
<feature type="compositionally biased region" description="Basic and acidic residues" evidence="9">
    <location>
        <begin position="1467"/>
        <end position="1486"/>
    </location>
</feature>
<feature type="compositionally biased region" description="Basic and acidic residues" evidence="9">
    <location>
        <begin position="615"/>
        <end position="632"/>
    </location>
</feature>
<evidence type="ECO:0000256" key="8">
    <source>
        <dbReference type="SAM" id="Coils"/>
    </source>
</evidence>
<keyword evidence="3" id="KW-0597">Phosphoprotein</keyword>
<dbReference type="GO" id="GO:0031175">
    <property type="term" value="P:neuron projection development"/>
    <property type="evidence" value="ECO:0007669"/>
    <property type="project" value="TreeGrafter"/>
</dbReference>
<sequence length="1888" mass="208073">MAEDRKDEAKAPHWTSGQLTEASSHPHSPEIKDQGGASAGLVRSANGFPYREDEELRLGGHEQPGTYAQTKENGINGELSSGNRETAEEVSARIVQVVTAEAVAVLKGEQEKEAQHKDQPGSLPLGKMRQRMFQVSLCLQMSNIHEIISFQCSHLYVYNSHFPYKTLYIDRKLVFNTLKQISRWMPCCMLISSSLSIPSFIPKCCKQHDCLPVSALNNFAIKPKQTTSDLLAATKMEFRVQEGTCPFAAEPLDTKQRESGKDSKTVEQPKYDALVPQSAKTEAADKKDSESKDKEKILSPPSEWILKADSQKKGEASFAEPAAKPAAAQEQEHLSQLPEERTAGVPSSADQVMASKFQDNLKDIHGGAISHGESFLLLPEPKAEAAKIELLSGPFPALPQELSLKDSFKICQDLADQLFAKDLSKDEQIHRDRTFSLPEISAVTVDGLKTPSTPKIPPWGEEKDMTKDESDEEERYDFFDKGEARILDDSKITTKSEVKTLSLEKTDFQKDGEAKKSPDALKAEKETDQSGLSAAADVKTEAQQSTQVPSAKLTSQEKDVKKDTEENKTSVSTAHQIKEEEDQSGMSKYFETSALKEEAFKADGLKQSSDYYELSDTKESKYEPYQRGRLIPEDEEGEEEEEFSQQHREMGYSTLAQSYVPDSSEEPSSPTERMFTIDPKVYGDKRELHSKNKDDLTLSRSLGLGGRSAIEQRSMSINLPMSCLDSIALGFSFGRAHDLSPLASDILTNTSGSMDEGDDYLPATTPALEKAPCFPIESREEDEHIEEEKVTVEEKVQPETLAEPSFQAKDYYKNGAVLAPDLPEMLDLAGTRSRLASVSADAEVAQKKPVPSDTVVEDSSTALPPVTNENHVILKAESQLEDLGYCVFNKYTVPLPSPVQDSENLTSETCPFYEGTDEKLRRGLAPDLSLIEVKLAAAEKSKEDFLSEKDLGQHGESILVRDFEEEKKEKLDTVLEKSEEQVDSKEEESMASKAHLPAETMYDRISASELAIEKDSVCLLMEKEKTLSVVPEIAEIEAPVKPDYNAIKHDMEVAARRADQEYQSKLESKISEAVSLPLGMDKTSLKKAEPEPKDTQQKEETVFSREAKDADLLSKTEPSYVKDSTKLSETEIKEKVPKPDLVHQEAVDKEESYESSGEHDQTQESLNGESVKAEDTKAEHPKPAMSGEEMPTQLPAKETSVELLFPKAEPLREEPAEIQMESIPQLTEGAEETPDTAVKPMETQKLLPCELAAGASKGEEYEEEEVEAGQEAKEEDKEHLVSEMPPEFGKPAAEEMGAKGSPEAVPELKGIIESVVTVEDDFITVVQTTVDEGESASHSVRFAATQQEDIETGDSQAEEELDVEEVEVEPKEGSREAPASPQREEILLTNYKTETCDDYKDETTIDDSIMDTDSLWADTQDDDRSIMTEQLETVPKEEKAERELRRSSLDKHKKEKPFKTGRGRISTPERKIAKKEPSTLSRDEVRRKKAVYKKAELAKKTEVQAHSPSRKIILKPAIKYTRPTHLSCVKRKQTAAGGETNQAPAVFKQAKEKLSDGVSKSPEKRSSLPRPSSILPPRRGVSGDRDREENSLSLTASLSSSVRRTTRSEPIRSRTGKSGTSTPTTPGSTAITPGTPPSYASRTPGTPGTPSYSRTPHTPGTPKSAILVPTEKKVAIIRTPPKSPATPKQLRVINQPLPDLKNVRSKIGSTDNIKYQPKGGQVRILNKKIDFSDIQSRCGSRDNIKHSAGGGNVQIVTKKIDLSHVTSKCGSLKNIHHKPGGGRVKIESVKLDFKEKAQAKVGSLENAHHVPGGGNVKIDSQKLNFREHAKARVDHGAEIITQSPGRSSMASPRRLSNVSSSGSINLLESPQLATLAEDVTAALAKQGL</sequence>
<dbReference type="GO" id="GO:0043005">
    <property type="term" value="C:neuron projection"/>
    <property type="evidence" value="ECO:0007669"/>
    <property type="project" value="TreeGrafter"/>
</dbReference>
<proteinExistence type="predicted"/>
<feature type="compositionally biased region" description="Basic and acidic residues" evidence="9">
    <location>
        <begin position="50"/>
        <end position="60"/>
    </location>
</feature>
<dbReference type="GO" id="GO:0008017">
    <property type="term" value="F:microtubule binding"/>
    <property type="evidence" value="ECO:0007669"/>
    <property type="project" value="InterPro"/>
</dbReference>
<feature type="domain" description="MAP2/Tau projection" evidence="10">
    <location>
        <begin position="498"/>
        <end position="1532"/>
    </location>
</feature>